<protein>
    <submittedName>
        <fullName evidence="3">Purine nucleoside phosphorylase</fullName>
    </submittedName>
</protein>
<evidence type="ECO:0000313" key="4">
    <source>
        <dbReference type="Proteomes" id="UP000054770"/>
    </source>
</evidence>
<accession>A0A158FTK9</accession>
<dbReference type="Proteomes" id="UP000054770">
    <property type="component" value="Unassembled WGS sequence"/>
</dbReference>
<proteinExistence type="predicted"/>
<gene>
    <name evidence="3" type="ORF">AWB68_00907</name>
</gene>
<feature type="region of interest" description="Disordered" evidence="1">
    <location>
        <begin position="73"/>
        <end position="105"/>
    </location>
</feature>
<dbReference type="Pfam" id="PF13663">
    <property type="entry name" value="DUF4148"/>
    <property type="match status" value="1"/>
</dbReference>
<sequence length="105" mass="10899">MFKTIVSAVILASALASPVLAHAQNNDPVTRAQVKSELAQLQRAGYSQGGDQANYPEALQAAQKRVDALNAGASSYGGSTESISEAGGRSLHATDSVNPVDYNRP</sequence>
<evidence type="ECO:0000256" key="1">
    <source>
        <dbReference type="SAM" id="MobiDB-lite"/>
    </source>
</evidence>
<evidence type="ECO:0000256" key="2">
    <source>
        <dbReference type="SAM" id="SignalP"/>
    </source>
</evidence>
<name>A0A158FTK9_9BURK</name>
<comment type="caution">
    <text evidence="3">The sequence shown here is derived from an EMBL/GenBank/DDBJ whole genome shotgun (WGS) entry which is preliminary data.</text>
</comment>
<dbReference type="AlphaFoldDB" id="A0A158FTK9"/>
<feature type="compositionally biased region" description="Polar residues" evidence="1">
    <location>
        <begin position="73"/>
        <end position="83"/>
    </location>
</feature>
<dbReference type="InterPro" id="IPR025421">
    <property type="entry name" value="DUF4148"/>
</dbReference>
<keyword evidence="2" id="KW-0732">Signal</keyword>
<dbReference type="OrthoDB" id="9035269at2"/>
<keyword evidence="4" id="KW-1185">Reference proteome</keyword>
<feature type="chain" id="PRO_5011114272" evidence="2">
    <location>
        <begin position="24"/>
        <end position="105"/>
    </location>
</feature>
<dbReference type="RefSeq" id="WP_087643152.1">
    <property type="nucleotide sequence ID" value="NZ_FCON02000006.1"/>
</dbReference>
<organism evidence="3 4">
    <name type="scientific">Caballeronia choica</name>
    <dbReference type="NCBI Taxonomy" id="326476"/>
    <lineage>
        <taxon>Bacteria</taxon>
        <taxon>Pseudomonadati</taxon>
        <taxon>Pseudomonadota</taxon>
        <taxon>Betaproteobacteria</taxon>
        <taxon>Burkholderiales</taxon>
        <taxon>Burkholderiaceae</taxon>
        <taxon>Caballeronia</taxon>
    </lineage>
</organism>
<feature type="signal peptide" evidence="2">
    <location>
        <begin position="1"/>
        <end position="23"/>
    </location>
</feature>
<dbReference type="EMBL" id="FCON02000006">
    <property type="protein sequence ID" value="SAL22500.1"/>
    <property type="molecule type" value="Genomic_DNA"/>
</dbReference>
<evidence type="ECO:0000313" key="3">
    <source>
        <dbReference type="EMBL" id="SAL22500.1"/>
    </source>
</evidence>
<reference evidence="3" key="1">
    <citation type="submission" date="2016-01" db="EMBL/GenBank/DDBJ databases">
        <authorList>
            <person name="Peeters C."/>
        </authorList>
    </citation>
    <scope>NUCLEOTIDE SEQUENCE [LARGE SCALE GENOMIC DNA]</scope>
    <source>
        <strain evidence="3">LMG 22940</strain>
    </source>
</reference>